<reference evidence="1 3" key="1">
    <citation type="journal article" date="2011" name="Nature">
        <title>The Medicago genome provides insight into the evolution of rhizobial symbioses.</title>
        <authorList>
            <person name="Young N.D."/>
            <person name="Debelle F."/>
            <person name="Oldroyd G.E."/>
            <person name="Geurts R."/>
            <person name="Cannon S.B."/>
            <person name="Udvardi M.K."/>
            <person name="Benedito V.A."/>
            <person name="Mayer K.F."/>
            <person name="Gouzy J."/>
            <person name="Schoof H."/>
            <person name="Van de Peer Y."/>
            <person name="Proost S."/>
            <person name="Cook D.R."/>
            <person name="Meyers B.C."/>
            <person name="Spannagl M."/>
            <person name="Cheung F."/>
            <person name="De Mita S."/>
            <person name="Krishnakumar V."/>
            <person name="Gundlach H."/>
            <person name="Zhou S."/>
            <person name="Mudge J."/>
            <person name="Bharti A.K."/>
            <person name="Murray J.D."/>
            <person name="Naoumkina M.A."/>
            <person name="Rosen B."/>
            <person name="Silverstein K.A."/>
            <person name="Tang H."/>
            <person name="Rombauts S."/>
            <person name="Zhao P.X."/>
            <person name="Zhou P."/>
            <person name="Barbe V."/>
            <person name="Bardou P."/>
            <person name="Bechner M."/>
            <person name="Bellec A."/>
            <person name="Berger A."/>
            <person name="Berges H."/>
            <person name="Bidwell S."/>
            <person name="Bisseling T."/>
            <person name="Choisne N."/>
            <person name="Couloux A."/>
            <person name="Denny R."/>
            <person name="Deshpande S."/>
            <person name="Dai X."/>
            <person name="Doyle J.J."/>
            <person name="Dudez A.M."/>
            <person name="Farmer A.D."/>
            <person name="Fouteau S."/>
            <person name="Franken C."/>
            <person name="Gibelin C."/>
            <person name="Gish J."/>
            <person name="Goldstein S."/>
            <person name="Gonzalez A.J."/>
            <person name="Green P.J."/>
            <person name="Hallab A."/>
            <person name="Hartog M."/>
            <person name="Hua A."/>
            <person name="Humphray S.J."/>
            <person name="Jeong D.H."/>
            <person name="Jing Y."/>
            <person name="Jocker A."/>
            <person name="Kenton S.M."/>
            <person name="Kim D.J."/>
            <person name="Klee K."/>
            <person name="Lai H."/>
            <person name="Lang C."/>
            <person name="Lin S."/>
            <person name="Macmil S.L."/>
            <person name="Magdelenat G."/>
            <person name="Matthews L."/>
            <person name="McCorrison J."/>
            <person name="Monaghan E.L."/>
            <person name="Mun J.H."/>
            <person name="Najar F.Z."/>
            <person name="Nicholson C."/>
            <person name="Noirot C."/>
            <person name="O'Bleness M."/>
            <person name="Paule C.R."/>
            <person name="Poulain J."/>
            <person name="Prion F."/>
            <person name="Qin B."/>
            <person name="Qu C."/>
            <person name="Retzel E.F."/>
            <person name="Riddle C."/>
            <person name="Sallet E."/>
            <person name="Samain S."/>
            <person name="Samson N."/>
            <person name="Sanders I."/>
            <person name="Saurat O."/>
            <person name="Scarpelli C."/>
            <person name="Schiex T."/>
            <person name="Segurens B."/>
            <person name="Severin A.J."/>
            <person name="Sherrier D.J."/>
            <person name="Shi R."/>
            <person name="Sims S."/>
            <person name="Singer S.R."/>
            <person name="Sinharoy S."/>
            <person name="Sterck L."/>
            <person name="Viollet A."/>
            <person name="Wang B.B."/>
            <person name="Wang K."/>
            <person name="Wang M."/>
            <person name="Wang X."/>
            <person name="Warfsmann J."/>
            <person name="Weissenbach J."/>
            <person name="White D.D."/>
            <person name="White J.D."/>
            <person name="Wiley G.B."/>
            <person name="Wincker P."/>
            <person name="Xing Y."/>
            <person name="Yang L."/>
            <person name="Yao Z."/>
            <person name="Ying F."/>
            <person name="Zhai J."/>
            <person name="Zhou L."/>
            <person name="Zuber A."/>
            <person name="Denarie J."/>
            <person name="Dixon R.A."/>
            <person name="May G.D."/>
            <person name="Schwartz D.C."/>
            <person name="Rogers J."/>
            <person name="Quetier F."/>
            <person name="Town C.D."/>
            <person name="Roe B.A."/>
        </authorList>
    </citation>
    <scope>NUCLEOTIDE SEQUENCE [LARGE SCALE GENOMIC DNA]</scope>
    <source>
        <strain evidence="1">A17</strain>
        <strain evidence="2 3">cv. Jemalong A17</strain>
    </source>
</reference>
<protein>
    <submittedName>
        <fullName evidence="1 2">Uncharacterized protein</fullName>
    </submittedName>
</protein>
<proteinExistence type="predicted"/>
<evidence type="ECO:0000313" key="2">
    <source>
        <dbReference type="EnsemblPlants" id="AES96522"/>
    </source>
</evidence>
<sequence length="105" mass="12003">MLCSLLSLGHSDQRHLISSSPTRIDFPARWSVVAPPCRNSKLLKTQKMNCWKMNLLFKKKTPPVEILVVLEYNSQKPFPQQNGFGVQLTETISFLLLQLCQSKTE</sequence>
<dbReference type="AlphaFoldDB" id="G7K9Q1"/>
<dbReference type="PaxDb" id="3880-AES96522"/>
<dbReference type="EMBL" id="CM001221">
    <property type="protein sequence ID" value="AES96522.1"/>
    <property type="molecule type" value="Genomic_DNA"/>
</dbReference>
<evidence type="ECO:0000313" key="3">
    <source>
        <dbReference type="Proteomes" id="UP000002051"/>
    </source>
</evidence>
<evidence type="ECO:0000313" key="1">
    <source>
        <dbReference type="EMBL" id="AES96522.1"/>
    </source>
</evidence>
<dbReference type="EnsemblPlants" id="AES96522">
    <property type="protein sequence ID" value="AES96522"/>
    <property type="gene ID" value="MTR_5g038130"/>
</dbReference>
<reference evidence="1 3" key="2">
    <citation type="journal article" date="2014" name="BMC Genomics">
        <title>An improved genome release (version Mt4.0) for the model legume Medicago truncatula.</title>
        <authorList>
            <person name="Tang H."/>
            <person name="Krishnakumar V."/>
            <person name="Bidwell S."/>
            <person name="Rosen B."/>
            <person name="Chan A."/>
            <person name="Zhou S."/>
            <person name="Gentzbittel L."/>
            <person name="Childs K.L."/>
            <person name="Yandell M."/>
            <person name="Gundlach H."/>
            <person name="Mayer K.F."/>
            <person name="Schwartz D.C."/>
            <person name="Town C.D."/>
        </authorList>
    </citation>
    <scope>GENOME REANNOTATION</scope>
    <source>
        <strain evidence="2 3">cv. Jemalong A17</strain>
    </source>
</reference>
<organism evidence="1 3">
    <name type="scientific">Medicago truncatula</name>
    <name type="common">Barrel medic</name>
    <name type="synonym">Medicago tribuloides</name>
    <dbReference type="NCBI Taxonomy" id="3880"/>
    <lineage>
        <taxon>Eukaryota</taxon>
        <taxon>Viridiplantae</taxon>
        <taxon>Streptophyta</taxon>
        <taxon>Embryophyta</taxon>
        <taxon>Tracheophyta</taxon>
        <taxon>Spermatophyta</taxon>
        <taxon>Magnoliopsida</taxon>
        <taxon>eudicotyledons</taxon>
        <taxon>Gunneridae</taxon>
        <taxon>Pentapetalae</taxon>
        <taxon>rosids</taxon>
        <taxon>fabids</taxon>
        <taxon>Fabales</taxon>
        <taxon>Fabaceae</taxon>
        <taxon>Papilionoideae</taxon>
        <taxon>50 kb inversion clade</taxon>
        <taxon>NPAAA clade</taxon>
        <taxon>Hologalegina</taxon>
        <taxon>IRL clade</taxon>
        <taxon>Trifolieae</taxon>
        <taxon>Medicago</taxon>
    </lineage>
</organism>
<accession>G7K9Q1</accession>
<dbReference type="HOGENOM" id="CLU_2240595_0_0_1"/>
<keyword evidence="3" id="KW-1185">Reference proteome</keyword>
<name>G7K9Q1_MEDTR</name>
<dbReference type="Proteomes" id="UP000002051">
    <property type="component" value="Chromosome 5"/>
</dbReference>
<gene>
    <name evidence="1" type="ordered locus">MTR_5g038130</name>
</gene>
<reference evidence="2" key="3">
    <citation type="submission" date="2015-04" db="UniProtKB">
        <authorList>
            <consortium name="EnsemblPlants"/>
        </authorList>
    </citation>
    <scope>IDENTIFICATION</scope>
    <source>
        <strain evidence="2">cv. Jemalong A17</strain>
    </source>
</reference>